<keyword evidence="3" id="KW-1185">Reference proteome</keyword>
<sequence length="114" mass="13537">MEKAMNCEVLSICRQVKFRLSVIYTHDKKEDRRALWKYLVVESQGNQSPWLIVGDFNSVLKKLKDLKRELKTLNKKYFRNIVEEENDDRQALEEAQLALQAQPINNTLQQDERN</sequence>
<protein>
    <submittedName>
        <fullName evidence="2">Uncharacterized protein</fullName>
    </submittedName>
</protein>
<gene>
    <name evidence="2" type="ORF">HAX54_022071</name>
</gene>
<dbReference type="Proteomes" id="UP000823775">
    <property type="component" value="Unassembled WGS sequence"/>
</dbReference>
<feature type="coiled-coil region" evidence="1">
    <location>
        <begin position="56"/>
        <end position="102"/>
    </location>
</feature>
<reference evidence="2 3" key="1">
    <citation type="journal article" date="2021" name="BMC Genomics">
        <title>Datura genome reveals duplications of psychoactive alkaloid biosynthetic genes and high mutation rate following tissue culture.</title>
        <authorList>
            <person name="Rajewski A."/>
            <person name="Carter-House D."/>
            <person name="Stajich J."/>
            <person name="Litt A."/>
        </authorList>
    </citation>
    <scope>NUCLEOTIDE SEQUENCE [LARGE SCALE GENOMIC DNA]</scope>
    <source>
        <strain evidence="2">AR-01</strain>
    </source>
</reference>
<dbReference type="EMBL" id="JACEIK010026502">
    <property type="protein sequence ID" value="MCE5166578.1"/>
    <property type="molecule type" value="Genomic_DNA"/>
</dbReference>
<proteinExistence type="predicted"/>
<name>A0ABS8Y480_DATST</name>
<dbReference type="Gene3D" id="3.60.10.10">
    <property type="entry name" value="Endonuclease/exonuclease/phosphatase"/>
    <property type="match status" value="1"/>
</dbReference>
<accession>A0ABS8Y480</accession>
<comment type="caution">
    <text evidence="2">The sequence shown here is derived from an EMBL/GenBank/DDBJ whole genome shotgun (WGS) entry which is preliminary data.</text>
</comment>
<dbReference type="SUPFAM" id="SSF56219">
    <property type="entry name" value="DNase I-like"/>
    <property type="match status" value="1"/>
</dbReference>
<dbReference type="InterPro" id="IPR036691">
    <property type="entry name" value="Endo/exonu/phosph_ase_sf"/>
</dbReference>
<keyword evidence="1" id="KW-0175">Coiled coil</keyword>
<evidence type="ECO:0000313" key="2">
    <source>
        <dbReference type="EMBL" id="MCE5166578.1"/>
    </source>
</evidence>
<feature type="non-terminal residue" evidence="2">
    <location>
        <position position="114"/>
    </location>
</feature>
<evidence type="ECO:0000313" key="3">
    <source>
        <dbReference type="Proteomes" id="UP000823775"/>
    </source>
</evidence>
<evidence type="ECO:0000256" key="1">
    <source>
        <dbReference type="SAM" id="Coils"/>
    </source>
</evidence>
<organism evidence="2 3">
    <name type="scientific">Datura stramonium</name>
    <name type="common">Jimsonweed</name>
    <name type="synonym">Common thornapple</name>
    <dbReference type="NCBI Taxonomy" id="4076"/>
    <lineage>
        <taxon>Eukaryota</taxon>
        <taxon>Viridiplantae</taxon>
        <taxon>Streptophyta</taxon>
        <taxon>Embryophyta</taxon>
        <taxon>Tracheophyta</taxon>
        <taxon>Spermatophyta</taxon>
        <taxon>Magnoliopsida</taxon>
        <taxon>eudicotyledons</taxon>
        <taxon>Gunneridae</taxon>
        <taxon>Pentapetalae</taxon>
        <taxon>asterids</taxon>
        <taxon>lamiids</taxon>
        <taxon>Solanales</taxon>
        <taxon>Solanaceae</taxon>
        <taxon>Solanoideae</taxon>
        <taxon>Datureae</taxon>
        <taxon>Datura</taxon>
    </lineage>
</organism>